<evidence type="ECO:0000313" key="2">
    <source>
        <dbReference type="Proteomes" id="UP000078200"/>
    </source>
</evidence>
<accession>A0A1A9VLG4</accession>
<dbReference type="AlphaFoldDB" id="A0A1A9VLG4"/>
<dbReference type="Proteomes" id="UP000078200">
    <property type="component" value="Unassembled WGS sequence"/>
</dbReference>
<proteinExistence type="predicted"/>
<sequence length="60" mass="7323">MNVYIPYGVHNTYIYLMYYTLFYDYSLQTIAEIFLSSVKLQVPEEKFRFKLESGLCCRYR</sequence>
<protein>
    <submittedName>
        <fullName evidence="1">Uncharacterized protein</fullName>
    </submittedName>
</protein>
<dbReference type="EnsemblMetazoa" id="GAUT040688-RA">
    <property type="protein sequence ID" value="GAUT040688-PA"/>
    <property type="gene ID" value="GAUT040688"/>
</dbReference>
<keyword evidence="2" id="KW-1185">Reference proteome</keyword>
<organism evidence="1 2">
    <name type="scientific">Glossina austeni</name>
    <name type="common">Savannah tsetse fly</name>
    <dbReference type="NCBI Taxonomy" id="7395"/>
    <lineage>
        <taxon>Eukaryota</taxon>
        <taxon>Metazoa</taxon>
        <taxon>Ecdysozoa</taxon>
        <taxon>Arthropoda</taxon>
        <taxon>Hexapoda</taxon>
        <taxon>Insecta</taxon>
        <taxon>Pterygota</taxon>
        <taxon>Neoptera</taxon>
        <taxon>Endopterygota</taxon>
        <taxon>Diptera</taxon>
        <taxon>Brachycera</taxon>
        <taxon>Muscomorpha</taxon>
        <taxon>Hippoboscoidea</taxon>
        <taxon>Glossinidae</taxon>
        <taxon>Glossina</taxon>
    </lineage>
</organism>
<reference evidence="1" key="1">
    <citation type="submission" date="2020-05" db="UniProtKB">
        <authorList>
            <consortium name="EnsemblMetazoa"/>
        </authorList>
    </citation>
    <scope>IDENTIFICATION</scope>
    <source>
        <strain evidence="1">TTRI</strain>
    </source>
</reference>
<evidence type="ECO:0000313" key="1">
    <source>
        <dbReference type="EnsemblMetazoa" id="GAUT040688-PA"/>
    </source>
</evidence>
<dbReference type="VEuPathDB" id="VectorBase:GAUT040688"/>
<name>A0A1A9VLG4_GLOAU</name>